<feature type="region of interest" description="Disordered" evidence="2">
    <location>
        <begin position="25"/>
        <end position="57"/>
    </location>
</feature>
<reference evidence="5" key="1">
    <citation type="submission" date="2017-02" db="UniProtKB">
        <authorList>
            <consortium name="WormBaseParasite"/>
        </authorList>
    </citation>
    <scope>IDENTIFICATION</scope>
</reference>
<feature type="coiled-coil region" evidence="1">
    <location>
        <begin position="333"/>
        <end position="367"/>
    </location>
</feature>
<dbReference type="STRING" id="27835.A0A0N4YFV0"/>
<evidence type="ECO:0000313" key="3">
    <source>
        <dbReference type="EMBL" id="VDL79245.1"/>
    </source>
</evidence>
<dbReference type="Gene3D" id="3.40.30.10">
    <property type="entry name" value="Glutaredoxin"/>
    <property type="match status" value="1"/>
</dbReference>
<keyword evidence="4" id="KW-1185">Reference proteome</keyword>
<gene>
    <name evidence="3" type="ORF">NBR_LOCUS15651</name>
</gene>
<dbReference type="WBParaSite" id="NBR_0001565001-mRNA-1">
    <property type="protein sequence ID" value="NBR_0001565001-mRNA-1"/>
    <property type="gene ID" value="NBR_0001565001"/>
</dbReference>
<feature type="compositionally biased region" description="Low complexity" evidence="2">
    <location>
        <begin position="44"/>
        <end position="55"/>
    </location>
</feature>
<dbReference type="EMBL" id="UYSL01021829">
    <property type="protein sequence ID" value="VDL79245.1"/>
    <property type="molecule type" value="Genomic_DNA"/>
</dbReference>
<keyword evidence="1" id="KW-0175">Coiled coil</keyword>
<evidence type="ECO:0000313" key="5">
    <source>
        <dbReference type="WBParaSite" id="NBR_0001565001-mRNA-1"/>
    </source>
</evidence>
<name>A0A0N4YFV0_NIPBR</name>
<proteinExistence type="predicted"/>
<dbReference type="AlphaFoldDB" id="A0A0N4YFV0"/>
<evidence type="ECO:0000313" key="4">
    <source>
        <dbReference type="Proteomes" id="UP000271162"/>
    </source>
</evidence>
<feature type="coiled-coil region" evidence="1">
    <location>
        <begin position="226"/>
        <end position="295"/>
    </location>
</feature>
<dbReference type="OMA" id="HELIDSW"/>
<sequence length="596" mass="67195">MSSDQYTSPSGSTVSSIPVGAEAAKYNAVHQNRPSSSRKLFGNSSESRSQSEPSPVAIDTARLKESEGSLKTGVEGDVSTANSVTISDRLTTQLDKMMGKLSQDMERVSQMCGNNAFFMRPASSLETELSELDKLSAADARILLQQYAIRCSANEREKENLHKRNHELNETVEILRTQVMHTQVNVVDQMKMVVKQALDALRSVEQSSTIDVTKWKQKGKDLSKQLDMLRFERDSLSSLKEKLERQLDDSGVKCHGLSAKVKKMEETLKAMQTEAAEREKEVTELKKKLAEVEINAEARVKQREEDITKQMDNYLKKTKMIDAERELEARMLVADAEQRLKIVKEQRDAAEKRAVIAEKKVADYEEHFAEYRGQMEGEALRAITNGYRNALSTISSARSEAVPSVDRLHLFSPLGNGNENLLIVCFAWKSETDNERVSSVLCLQLHPMEEPILIHLNSENVIPFLENYDQERVLFLADSTTPEYDSFERSFIEAMKIQRADVVFALLNEDVDEFLLVLDELKLAKEDLPAVCYMGIGEDLHVCPLVESSIGYIEWVLRSLIDGESDESGNETGDSMENDDEIETALEEILEEQDDD</sequence>
<evidence type="ECO:0000256" key="2">
    <source>
        <dbReference type="SAM" id="MobiDB-lite"/>
    </source>
</evidence>
<accession>A0A0N4YFV0</accession>
<feature type="compositionally biased region" description="Polar residues" evidence="2">
    <location>
        <begin position="29"/>
        <end position="38"/>
    </location>
</feature>
<reference evidence="3 4" key="2">
    <citation type="submission" date="2018-11" db="EMBL/GenBank/DDBJ databases">
        <authorList>
            <consortium name="Pathogen Informatics"/>
        </authorList>
    </citation>
    <scope>NUCLEOTIDE SEQUENCE [LARGE SCALE GENOMIC DNA]</scope>
</reference>
<dbReference type="Proteomes" id="UP000271162">
    <property type="component" value="Unassembled WGS sequence"/>
</dbReference>
<feature type="coiled-coil region" evidence="1">
    <location>
        <begin position="151"/>
        <end position="178"/>
    </location>
</feature>
<evidence type="ECO:0000256" key="1">
    <source>
        <dbReference type="SAM" id="Coils"/>
    </source>
</evidence>
<organism evidence="5">
    <name type="scientific">Nippostrongylus brasiliensis</name>
    <name type="common">Rat hookworm</name>
    <dbReference type="NCBI Taxonomy" id="27835"/>
    <lineage>
        <taxon>Eukaryota</taxon>
        <taxon>Metazoa</taxon>
        <taxon>Ecdysozoa</taxon>
        <taxon>Nematoda</taxon>
        <taxon>Chromadorea</taxon>
        <taxon>Rhabditida</taxon>
        <taxon>Rhabditina</taxon>
        <taxon>Rhabditomorpha</taxon>
        <taxon>Strongyloidea</taxon>
        <taxon>Heligmosomidae</taxon>
        <taxon>Nippostrongylus</taxon>
    </lineage>
</organism>
<protein>
    <submittedName>
        <fullName evidence="5">Kinesin motor domain-containing protein</fullName>
    </submittedName>
</protein>